<feature type="domain" description="AMP-dependent synthetase/ligase" evidence="3">
    <location>
        <begin position="16"/>
        <end position="368"/>
    </location>
</feature>
<dbReference type="SUPFAM" id="SSF56801">
    <property type="entry name" value="Acetyl-CoA synthetase-like"/>
    <property type="match status" value="1"/>
</dbReference>
<accession>A0ABP8GW95</accession>
<dbReference type="Pfam" id="PF00501">
    <property type="entry name" value="AMP-binding"/>
    <property type="match status" value="1"/>
</dbReference>
<evidence type="ECO:0000313" key="5">
    <source>
        <dbReference type="Proteomes" id="UP001500975"/>
    </source>
</evidence>
<organism evidence="4 5">
    <name type="scientific">Variovorax defluvii</name>
    <dbReference type="NCBI Taxonomy" id="913761"/>
    <lineage>
        <taxon>Bacteria</taxon>
        <taxon>Pseudomonadati</taxon>
        <taxon>Pseudomonadota</taxon>
        <taxon>Betaproteobacteria</taxon>
        <taxon>Burkholderiales</taxon>
        <taxon>Comamonadaceae</taxon>
        <taxon>Variovorax</taxon>
    </lineage>
</organism>
<keyword evidence="1" id="KW-0547">Nucleotide-binding</keyword>
<evidence type="ECO:0000313" key="4">
    <source>
        <dbReference type="EMBL" id="GAA4330822.1"/>
    </source>
</evidence>
<dbReference type="RefSeq" id="WP_345535627.1">
    <property type="nucleotide sequence ID" value="NZ_BAABGJ010000002.1"/>
</dbReference>
<name>A0ABP8GW95_9BURK</name>
<sequence>MSSLGSLSGYTLAQLLRRNAGQWGEAVALRAKSRGIWKEMSWAGCDRRVQAIALGLVELGLARGSVAALLCRNCPELVLTQVAVQVAGAATLVLDADHGVDETAMALAASQAQLVVVQDEEQADKVLEAGAQAHTVRHIVYLQSRGLAANGDPRLVAMAEVERRGRKAGAATPALYDALLARGHADDLCHLFAAPNSEAAIPKLESLTNEEWVTLALGRLAQYPASRADDYVCLESLSGLRQQVAATGGFLLAGVRLNFVEDSQTAASDLREVGPSLAYMPALYWQRVAADARTQLSQARGLRGFLVRIGLRAGARALSRNAQPWLFDLLVGRAMRDRLGLARLRVAVTHGDGIAHETREFFRTLGRPLHVINVDEFNSMEKQS</sequence>
<dbReference type="InterPro" id="IPR042099">
    <property type="entry name" value="ANL_N_sf"/>
</dbReference>
<keyword evidence="5" id="KW-1185">Reference proteome</keyword>
<gene>
    <name evidence="4" type="ORF">GCM10023165_04760</name>
</gene>
<dbReference type="EMBL" id="BAABGJ010000002">
    <property type="protein sequence ID" value="GAA4330822.1"/>
    <property type="molecule type" value="Genomic_DNA"/>
</dbReference>
<dbReference type="Gene3D" id="3.40.50.12780">
    <property type="entry name" value="N-terminal domain of ligase-like"/>
    <property type="match status" value="1"/>
</dbReference>
<evidence type="ECO:0000256" key="2">
    <source>
        <dbReference type="ARBA" id="ARBA00022840"/>
    </source>
</evidence>
<reference evidence="5" key="1">
    <citation type="journal article" date="2019" name="Int. J. Syst. Evol. Microbiol.">
        <title>The Global Catalogue of Microorganisms (GCM) 10K type strain sequencing project: providing services to taxonomists for standard genome sequencing and annotation.</title>
        <authorList>
            <consortium name="The Broad Institute Genomics Platform"/>
            <consortium name="The Broad Institute Genome Sequencing Center for Infectious Disease"/>
            <person name="Wu L."/>
            <person name="Ma J."/>
        </authorList>
    </citation>
    <scope>NUCLEOTIDE SEQUENCE [LARGE SCALE GENOMIC DNA]</scope>
    <source>
        <strain evidence="5">JCM 17804</strain>
    </source>
</reference>
<protein>
    <recommendedName>
        <fullName evidence="3">AMP-dependent synthetase/ligase domain-containing protein</fullName>
    </recommendedName>
</protein>
<evidence type="ECO:0000256" key="1">
    <source>
        <dbReference type="ARBA" id="ARBA00022741"/>
    </source>
</evidence>
<comment type="caution">
    <text evidence="4">The sequence shown here is derived from an EMBL/GenBank/DDBJ whole genome shotgun (WGS) entry which is preliminary data.</text>
</comment>
<dbReference type="PANTHER" id="PTHR43272:SF33">
    <property type="entry name" value="AMP-BINDING DOMAIN-CONTAINING PROTEIN-RELATED"/>
    <property type="match status" value="1"/>
</dbReference>
<keyword evidence="2" id="KW-0067">ATP-binding</keyword>
<dbReference type="PANTHER" id="PTHR43272">
    <property type="entry name" value="LONG-CHAIN-FATTY-ACID--COA LIGASE"/>
    <property type="match status" value="1"/>
</dbReference>
<evidence type="ECO:0000259" key="3">
    <source>
        <dbReference type="Pfam" id="PF00501"/>
    </source>
</evidence>
<dbReference type="InterPro" id="IPR000873">
    <property type="entry name" value="AMP-dep_synth/lig_dom"/>
</dbReference>
<dbReference type="Proteomes" id="UP001500975">
    <property type="component" value="Unassembled WGS sequence"/>
</dbReference>
<proteinExistence type="predicted"/>